<reference evidence="3" key="1">
    <citation type="submission" date="2021-12" db="EMBL/GenBank/DDBJ databases">
        <authorList>
            <person name="King R."/>
        </authorList>
    </citation>
    <scope>NUCLEOTIDE SEQUENCE</scope>
</reference>
<dbReference type="Pfam" id="PF13837">
    <property type="entry name" value="Myb_DNA-bind_4"/>
    <property type="match status" value="1"/>
</dbReference>
<sequence>MDNEHIFDKCGCCQWVFANNCQNFNEHECVSTFNEAIHEFVADEQSFIFMVEKLPDTPDVSLPDTPDVLLSDTSDLLLNPNLGKLKWTHEAIMCLINLYKKHQNDFALTKYKNDKVWGWISNELNANSLQYTANQCKYLKAKYVQKKDNMKSTSSGEACVKFKYFNELDAIFGTKPNVKPVAVASNLVRRKRLRENLTVSDDILSNDYETENETGNQENNAPDGLTDNNPQPIRKRLRPSAKSRENDMRKI</sequence>
<dbReference type="AlphaFoldDB" id="A0A9P0B6Z9"/>
<name>A0A9P0B6Z9_BRAAE</name>
<keyword evidence="4" id="KW-1185">Reference proteome</keyword>
<feature type="region of interest" description="Disordered" evidence="1">
    <location>
        <begin position="204"/>
        <end position="251"/>
    </location>
</feature>
<dbReference type="InterPro" id="IPR044822">
    <property type="entry name" value="Myb_DNA-bind_4"/>
</dbReference>
<dbReference type="EMBL" id="OV121136">
    <property type="protein sequence ID" value="CAH0556428.1"/>
    <property type="molecule type" value="Genomic_DNA"/>
</dbReference>
<evidence type="ECO:0000313" key="3">
    <source>
        <dbReference type="EMBL" id="CAH0556428.1"/>
    </source>
</evidence>
<dbReference type="Gene3D" id="1.10.10.60">
    <property type="entry name" value="Homeodomain-like"/>
    <property type="match status" value="1"/>
</dbReference>
<feature type="compositionally biased region" description="Basic and acidic residues" evidence="1">
    <location>
        <begin position="242"/>
        <end position="251"/>
    </location>
</feature>
<proteinExistence type="predicted"/>
<protein>
    <recommendedName>
        <fullName evidence="2">Myb/SANT-like DNA-binding domain-containing protein</fullName>
    </recommendedName>
</protein>
<accession>A0A9P0B6Z9</accession>
<dbReference type="Proteomes" id="UP001154078">
    <property type="component" value="Chromosome 5"/>
</dbReference>
<evidence type="ECO:0000256" key="1">
    <source>
        <dbReference type="SAM" id="MobiDB-lite"/>
    </source>
</evidence>
<feature type="domain" description="Myb/SANT-like DNA-binding" evidence="2">
    <location>
        <begin position="86"/>
        <end position="171"/>
    </location>
</feature>
<evidence type="ECO:0000259" key="2">
    <source>
        <dbReference type="Pfam" id="PF13837"/>
    </source>
</evidence>
<dbReference type="OrthoDB" id="676304at2759"/>
<evidence type="ECO:0000313" key="4">
    <source>
        <dbReference type="Proteomes" id="UP001154078"/>
    </source>
</evidence>
<gene>
    <name evidence="3" type="ORF">MELIAE_LOCUS7368</name>
</gene>
<organism evidence="3 4">
    <name type="scientific">Brassicogethes aeneus</name>
    <name type="common">Rape pollen beetle</name>
    <name type="synonym">Meligethes aeneus</name>
    <dbReference type="NCBI Taxonomy" id="1431903"/>
    <lineage>
        <taxon>Eukaryota</taxon>
        <taxon>Metazoa</taxon>
        <taxon>Ecdysozoa</taxon>
        <taxon>Arthropoda</taxon>
        <taxon>Hexapoda</taxon>
        <taxon>Insecta</taxon>
        <taxon>Pterygota</taxon>
        <taxon>Neoptera</taxon>
        <taxon>Endopterygota</taxon>
        <taxon>Coleoptera</taxon>
        <taxon>Polyphaga</taxon>
        <taxon>Cucujiformia</taxon>
        <taxon>Nitidulidae</taxon>
        <taxon>Meligethinae</taxon>
        <taxon>Brassicogethes</taxon>
    </lineage>
</organism>